<dbReference type="InterPro" id="IPR009023">
    <property type="entry name" value="HMG_CoA_Rdtase_NAD(P)-bd_sf"/>
</dbReference>
<keyword evidence="2 3" id="KW-0560">Oxidoreductase</keyword>
<comment type="caution">
    <text evidence="4">The sequence shown here is derived from an EMBL/GenBank/DDBJ whole genome shotgun (WGS) entry which is preliminary data.</text>
</comment>
<evidence type="ECO:0000313" key="5">
    <source>
        <dbReference type="Proteomes" id="UP000028730"/>
    </source>
</evidence>
<dbReference type="InterPro" id="IPR002202">
    <property type="entry name" value="HMG_CoA_Rdtase"/>
</dbReference>
<name>A0A080N2J8_9BIFI</name>
<dbReference type="eggNOG" id="COG1257">
    <property type="taxonomic scope" value="Bacteria"/>
</dbReference>
<dbReference type="PRINTS" id="PR00071">
    <property type="entry name" value="HMGCOARDTASE"/>
</dbReference>
<dbReference type="AlphaFoldDB" id="A0A080N2J8"/>
<dbReference type="PANTHER" id="PTHR10572:SF24">
    <property type="entry name" value="3-HYDROXY-3-METHYLGLUTARYL-COENZYME A REDUCTASE"/>
    <property type="match status" value="1"/>
</dbReference>
<dbReference type="EMBL" id="ATLK01000001">
    <property type="protein sequence ID" value="KFF31223.1"/>
    <property type="molecule type" value="Genomic_DNA"/>
</dbReference>
<dbReference type="PANTHER" id="PTHR10572">
    <property type="entry name" value="3-HYDROXY-3-METHYLGLUTARYL-COENZYME A REDUCTASE"/>
    <property type="match status" value="1"/>
</dbReference>
<dbReference type="STRING" id="1341695.BBOMB_0561"/>
<sequence>MKFQELTTQERIDQLVREGSLGEREASVLAEGPGLPTAMAANMIENQVGAFPVPLGIARNFIIDGRPTSVPLAVEEPSVIAAAGNAAKRCRDTGGFVTSVERGGLIGQVVFLGHLERPEAFLEAHLDSIRKVSRDAHPSLEEHGGGLRDVCVVTYPEADIVEFRLTINPGEAMGANVVNTISEAVGRYIERASSQLRLLMAILSNSAPLQRARATARFPFSQLPASGMEGSLVAQRIVQAGRFAQLSPQRAVTQNKGIMNGVDALVLATGNDTRNVAAAAYAALNEHHRTWTQWDVQNDCLVGVIDIPMPIGAVGGAISTLPVAKTAMRILADPDAERLMGIAASVGLASNMAALRALVTRGIQAGHMNLQLRSLAMMAGARETSQIERVVSVLSQDVTHADLSRAKAVLADDMTGLRWERA</sequence>
<dbReference type="Pfam" id="PF00368">
    <property type="entry name" value="HMG-CoA_red"/>
    <property type="match status" value="1"/>
</dbReference>
<keyword evidence="3" id="KW-0520">NAD</keyword>
<proteinExistence type="inferred from homology"/>
<comment type="similarity">
    <text evidence="1 3">Belongs to the HMG-CoA reductase family.</text>
</comment>
<dbReference type="SUPFAM" id="SSF55035">
    <property type="entry name" value="NAD-binding domain of HMG-CoA reductase"/>
    <property type="match status" value="1"/>
</dbReference>
<evidence type="ECO:0000256" key="1">
    <source>
        <dbReference type="ARBA" id="ARBA00007661"/>
    </source>
</evidence>
<comment type="pathway">
    <text evidence="3">Metabolic intermediate metabolism; (R)-mevalonate degradation; (S)-3-hydroxy-3-methylglutaryl-CoA from (R)-mevalonate: step 1/1.</text>
</comment>
<dbReference type="InterPro" id="IPR004553">
    <property type="entry name" value="HMG_CoA_Rdtase_bac-typ"/>
</dbReference>
<dbReference type="EC" id="1.1.1.88" evidence="3"/>
<organism evidence="4 5">
    <name type="scientific">Bifidobacterium bombi DSM 19703</name>
    <dbReference type="NCBI Taxonomy" id="1341695"/>
    <lineage>
        <taxon>Bacteria</taxon>
        <taxon>Bacillati</taxon>
        <taxon>Actinomycetota</taxon>
        <taxon>Actinomycetes</taxon>
        <taxon>Bifidobacteriales</taxon>
        <taxon>Bifidobacteriaceae</taxon>
        <taxon>Bifidobacterium</taxon>
    </lineage>
</organism>
<evidence type="ECO:0000256" key="2">
    <source>
        <dbReference type="ARBA" id="ARBA00023002"/>
    </source>
</evidence>
<dbReference type="GO" id="GO:0140643">
    <property type="term" value="F:hydroxymethylglutaryl-CoA reductase (NADH) activity"/>
    <property type="evidence" value="ECO:0007669"/>
    <property type="project" value="UniProtKB-EC"/>
</dbReference>
<accession>A0A080N2J8</accession>
<dbReference type="SUPFAM" id="SSF56542">
    <property type="entry name" value="Substrate-binding domain of HMG-CoA reductase"/>
    <property type="match status" value="1"/>
</dbReference>
<dbReference type="OrthoDB" id="9764892at2"/>
<dbReference type="UniPathway" id="UPA00257">
    <property type="reaction ID" value="UER00367"/>
</dbReference>
<evidence type="ECO:0000313" key="4">
    <source>
        <dbReference type="EMBL" id="KFF31223.1"/>
    </source>
</evidence>
<dbReference type="InterPro" id="IPR023074">
    <property type="entry name" value="HMG_CoA_Rdtase_cat_sf"/>
</dbReference>
<dbReference type="Proteomes" id="UP000028730">
    <property type="component" value="Unassembled WGS sequence"/>
</dbReference>
<gene>
    <name evidence="4" type="ORF">BBOMB_0561</name>
</gene>
<reference evidence="4 5" key="1">
    <citation type="journal article" date="2014" name="Appl. Environ. Microbiol.">
        <title>Genomic encyclopedia of type strains of the genus Bifidobacterium.</title>
        <authorList>
            <person name="Milani C."/>
            <person name="Lugli G.A."/>
            <person name="Duranti S."/>
            <person name="Turroni F."/>
            <person name="Bottacini F."/>
            <person name="Mangifesta M."/>
            <person name="Sanchez B."/>
            <person name="Viappiani A."/>
            <person name="Mancabelli L."/>
            <person name="Taminiau B."/>
            <person name="Delcenserie V."/>
            <person name="Barrangou R."/>
            <person name="Margolles A."/>
            <person name="van Sinderen D."/>
            <person name="Ventura M."/>
        </authorList>
    </citation>
    <scope>NUCLEOTIDE SEQUENCE [LARGE SCALE GENOMIC DNA]</scope>
    <source>
        <strain evidence="4 5">DSM 19703</strain>
    </source>
</reference>
<comment type="catalytic activity">
    <reaction evidence="3">
        <text>(R)-mevalonate + 2 NAD(+) + CoA = (3S)-3-hydroxy-3-methylglutaryl-CoA + 2 NADH + 2 H(+)</text>
        <dbReference type="Rhea" id="RHEA:14833"/>
        <dbReference type="ChEBI" id="CHEBI:15378"/>
        <dbReference type="ChEBI" id="CHEBI:36464"/>
        <dbReference type="ChEBI" id="CHEBI:43074"/>
        <dbReference type="ChEBI" id="CHEBI:57287"/>
        <dbReference type="ChEBI" id="CHEBI:57540"/>
        <dbReference type="ChEBI" id="CHEBI:57945"/>
        <dbReference type="EC" id="1.1.1.88"/>
    </reaction>
</comment>
<protein>
    <recommendedName>
        <fullName evidence="3">3-hydroxy-3-methylglutaryl coenzyme A reductase</fullName>
        <shortName evidence="3">HMG-CoA reductase</shortName>
        <ecNumber evidence="3">1.1.1.88</ecNumber>
    </recommendedName>
</protein>
<dbReference type="Gene3D" id="1.10.8.660">
    <property type="match status" value="1"/>
</dbReference>
<dbReference type="InterPro" id="IPR009029">
    <property type="entry name" value="HMG_CoA_Rdtase_sub-bd_dom_sf"/>
</dbReference>
<dbReference type="PROSITE" id="PS50065">
    <property type="entry name" value="HMG_COA_REDUCTASE_4"/>
    <property type="match status" value="1"/>
</dbReference>
<dbReference type="GO" id="GO:0015936">
    <property type="term" value="P:coenzyme A metabolic process"/>
    <property type="evidence" value="ECO:0007669"/>
    <property type="project" value="InterPro"/>
</dbReference>
<dbReference type="RefSeq" id="WP_044086733.1">
    <property type="nucleotide sequence ID" value="NZ_ATLK01000001.1"/>
</dbReference>
<dbReference type="GO" id="GO:0004420">
    <property type="term" value="F:hydroxymethylglutaryl-CoA reductase (NADPH) activity"/>
    <property type="evidence" value="ECO:0007669"/>
    <property type="project" value="InterPro"/>
</dbReference>
<dbReference type="Gene3D" id="3.90.770.10">
    <property type="entry name" value="3-hydroxy-3-methylglutaryl-coenzyme A Reductase, Chain A, domain 2"/>
    <property type="match status" value="2"/>
</dbReference>
<evidence type="ECO:0000256" key="3">
    <source>
        <dbReference type="RuleBase" id="RU361219"/>
    </source>
</evidence>
<dbReference type="NCBIfam" id="TIGR00532">
    <property type="entry name" value="HMG_CoA_R_NAD"/>
    <property type="match status" value="1"/>
</dbReference>
<keyword evidence="5" id="KW-1185">Reference proteome</keyword>